<protein>
    <submittedName>
        <fullName evidence="1">Uncharacterized protein</fullName>
    </submittedName>
</protein>
<accession>A0A0B8T3S5</accession>
<organism evidence="1 2">
    <name type="scientific">Sphingobacterium deserti</name>
    <dbReference type="NCBI Taxonomy" id="1229276"/>
    <lineage>
        <taxon>Bacteria</taxon>
        <taxon>Pseudomonadati</taxon>
        <taxon>Bacteroidota</taxon>
        <taxon>Sphingobacteriia</taxon>
        <taxon>Sphingobacteriales</taxon>
        <taxon>Sphingobacteriaceae</taxon>
        <taxon>Sphingobacterium</taxon>
    </lineage>
</organism>
<proteinExistence type="predicted"/>
<dbReference type="RefSeq" id="WP_131555246.1">
    <property type="nucleotide sequence ID" value="NZ_JJMU01000037.1"/>
</dbReference>
<dbReference type="AlphaFoldDB" id="A0A0B8T3S5"/>
<dbReference type="OrthoDB" id="702681at2"/>
<evidence type="ECO:0000313" key="1">
    <source>
        <dbReference type="EMBL" id="KGE13788.1"/>
    </source>
</evidence>
<keyword evidence="2" id="KW-1185">Reference proteome</keyword>
<gene>
    <name evidence="1" type="ORF">DI53_2414</name>
</gene>
<reference evidence="2" key="1">
    <citation type="submission" date="2014-04" db="EMBL/GenBank/DDBJ databases">
        <title>Whole-Genome optical mapping and complete genome sequence of Sphingobacterium deserti sp. nov., a new spaces isolated from desert in the west of China.</title>
        <authorList>
            <person name="Teng C."/>
            <person name="Zhou Z."/>
            <person name="Li X."/>
            <person name="Chen M."/>
            <person name="Lin M."/>
            <person name="Wang L."/>
            <person name="Su S."/>
            <person name="Zhang C."/>
            <person name="Zhang W."/>
        </authorList>
    </citation>
    <scope>NUCLEOTIDE SEQUENCE [LARGE SCALE GENOMIC DNA]</scope>
    <source>
        <strain evidence="2">ACCC05744</strain>
    </source>
</reference>
<dbReference type="EMBL" id="JJMU01000037">
    <property type="protein sequence ID" value="KGE13788.1"/>
    <property type="molecule type" value="Genomic_DNA"/>
</dbReference>
<reference evidence="1 2" key="2">
    <citation type="journal article" date="2015" name="PLoS ONE">
        <title>Whole-Genome Optical Mapping and Finished Genome Sequence of Sphingobacterium deserti sp. nov., a New Species Isolated from the Western Desert of China.</title>
        <authorList>
            <person name="Teng C."/>
            <person name="Zhou Z."/>
            <person name="Molnar I."/>
            <person name="Li X."/>
            <person name="Tang R."/>
            <person name="Chen M."/>
            <person name="Wang L."/>
            <person name="Su S."/>
            <person name="Zhang W."/>
            <person name="Lin M."/>
        </authorList>
    </citation>
    <scope>NUCLEOTIDE SEQUENCE [LARGE SCALE GENOMIC DNA]</scope>
    <source>
        <strain evidence="2">ACCC05744</strain>
    </source>
</reference>
<dbReference type="Proteomes" id="UP000031802">
    <property type="component" value="Unassembled WGS sequence"/>
</dbReference>
<comment type="caution">
    <text evidence="1">The sequence shown here is derived from an EMBL/GenBank/DDBJ whole genome shotgun (WGS) entry which is preliminary data.</text>
</comment>
<dbReference type="STRING" id="1229276.DI53_2414"/>
<sequence>MHHVEFEDCYITMLKEEEILNPFLVLHELFAGIPNAELLSDELYELFTIGVRSGAWLKYESPLVLYRKYKKLVRLIEAGWLLAKIRPAGSMHGKFLIPYAETRAHIPVSVPPDKSIDPKGGSYKILLELYVNGTMDLSICTLHELLFYGLQPTCTRFSLNFESYHVVTVQNVSLLIGALYEIYLLEKGMTLSSVDLQVLSVEQESFRDRLNMYNYHVDITYVFHHSPKKDLLEAITISKHILGSNGFWRLHVNPANMLHYYHDFMFLLDYFSEYYQEAVEAGVNISTNWKYPSNKHTNKIRDTYKWRKRPWKYFEEKFKERSVAEWRKHLDDCLEDVLGNKSIYTSFDKDYGSLFDFLAMLVEFVDVRQYEPKL</sequence>
<dbReference type="PATRIC" id="fig|1229276.3.peg.2482"/>
<name>A0A0B8T3S5_9SPHI</name>
<evidence type="ECO:0000313" key="2">
    <source>
        <dbReference type="Proteomes" id="UP000031802"/>
    </source>
</evidence>